<dbReference type="EMBL" id="DXFW01000018">
    <property type="protein sequence ID" value="HIX05627.1"/>
    <property type="molecule type" value="Genomic_DNA"/>
</dbReference>
<dbReference type="InterPro" id="IPR012156">
    <property type="entry name" value="Cold_shock_CspA"/>
</dbReference>
<comment type="caution">
    <text evidence="2">The sequence shown here is derived from an EMBL/GenBank/DDBJ whole genome shotgun (WGS) entry which is preliminary data.</text>
</comment>
<keyword evidence="1" id="KW-0472">Membrane</keyword>
<feature type="transmembrane region" description="Helical" evidence="1">
    <location>
        <begin position="6"/>
        <end position="27"/>
    </location>
</feature>
<dbReference type="PIRSF" id="PIRSF002599">
    <property type="entry name" value="Cold_shock_A"/>
    <property type="match status" value="1"/>
</dbReference>
<name>A0A9D1V3T4_9FIRM</name>
<evidence type="ECO:0000313" key="3">
    <source>
        <dbReference type="Proteomes" id="UP000824193"/>
    </source>
</evidence>
<keyword evidence="1" id="KW-0812">Transmembrane</keyword>
<dbReference type="GO" id="GO:0003676">
    <property type="term" value="F:nucleic acid binding"/>
    <property type="evidence" value="ECO:0007669"/>
    <property type="project" value="InterPro"/>
</dbReference>
<feature type="transmembrane region" description="Helical" evidence="1">
    <location>
        <begin position="39"/>
        <end position="60"/>
    </location>
</feature>
<dbReference type="AlphaFoldDB" id="A0A9D1V3T4"/>
<accession>A0A9D1V3T4</accession>
<dbReference type="InterPro" id="IPR010718">
    <property type="entry name" value="DUF1294"/>
</dbReference>
<protein>
    <submittedName>
        <fullName evidence="2">DUF1294 domain-containing protein</fullName>
    </submittedName>
</protein>
<evidence type="ECO:0000256" key="1">
    <source>
        <dbReference type="SAM" id="Phobius"/>
    </source>
</evidence>
<reference evidence="2" key="1">
    <citation type="journal article" date="2021" name="PeerJ">
        <title>Extensive microbial diversity within the chicken gut microbiome revealed by metagenomics and culture.</title>
        <authorList>
            <person name="Gilroy R."/>
            <person name="Ravi A."/>
            <person name="Getino M."/>
            <person name="Pursley I."/>
            <person name="Horton D.L."/>
            <person name="Alikhan N.F."/>
            <person name="Baker D."/>
            <person name="Gharbi K."/>
            <person name="Hall N."/>
            <person name="Watson M."/>
            <person name="Adriaenssens E.M."/>
            <person name="Foster-Nyarko E."/>
            <person name="Jarju S."/>
            <person name="Secka A."/>
            <person name="Antonio M."/>
            <person name="Oren A."/>
            <person name="Chaudhuri R.R."/>
            <person name="La Ragione R."/>
            <person name="Hildebrand F."/>
            <person name="Pallen M.J."/>
        </authorList>
    </citation>
    <scope>NUCLEOTIDE SEQUENCE</scope>
    <source>
        <strain evidence="2">2239</strain>
    </source>
</reference>
<gene>
    <name evidence="2" type="ORF">H9865_05940</name>
</gene>
<organism evidence="2 3">
    <name type="scientific">Candidatus Allofournierella pullicola</name>
    <dbReference type="NCBI Taxonomy" id="2838596"/>
    <lineage>
        <taxon>Bacteria</taxon>
        <taxon>Bacillati</taxon>
        <taxon>Bacillota</taxon>
        <taxon>Clostridia</taxon>
        <taxon>Eubacteriales</taxon>
        <taxon>Oscillospiraceae</taxon>
        <taxon>Allofournierella</taxon>
    </lineage>
</organism>
<sequence>MRQILLVYFVAINLFSFGLCGWDKRAAKRGARRVPERRLLAFCALGGSPAFLLGMALFHHKTRKPKFFVGVPLILAVQLAALLLALRYL</sequence>
<dbReference type="Pfam" id="PF06961">
    <property type="entry name" value="DUF1294"/>
    <property type="match status" value="1"/>
</dbReference>
<evidence type="ECO:0000313" key="2">
    <source>
        <dbReference type="EMBL" id="HIX05627.1"/>
    </source>
</evidence>
<proteinExistence type="predicted"/>
<keyword evidence="1" id="KW-1133">Transmembrane helix</keyword>
<feature type="transmembrane region" description="Helical" evidence="1">
    <location>
        <begin position="66"/>
        <end position="86"/>
    </location>
</feature>
<dbReference type="Proteomes" id="UP000824193">
    <property type="component" value="Unassembled WGS sequence"/>
</dbReference>
<reference evidence="2" key="2">
    <citation type="submission" date="2021-04" db="EMBL/GenBank/DDBJ databases">
        <authorList>
            <person name="Gilroy R."/>
        </authorList>
    </citation>
    <scope>NUCLEOTIDE SEQUENCE</scope>
    <source>
        <strain evidence="2">2239</strain>
    </source>
</reference>